<evidence type="ECO:0000313" key="2">
    <source>
        <dbReference type="EMBL" id="RIX36859.1"/>
    </source>
</evidence>
<dbReference type="PIRSF" id="PIRSF005962">
    <property type="entry name" value="Pept_M20D_amidohydro"/>
    <property type="match status" value="1"/>
</dbReference>
<dbReference type="InterPro" id="IPR017439">
    <property type="entry name" value="Amidohydrolase"/>
</dbReference>
<dbReference type="AlphaFoldDB" id="A0A418QA63"/>
<feature type="binding site" evidence="1">
    <location>
        <position position="192"/>
    </location>
    <ligand>
        <name>Mn(2+)</name>
        <dbReference type="ChEBI" id="CHEBI:29035"/>
        <label>2</label>
    </ligand>
</feature>
<keyword evidence="1" id="KW-0464">Manganese</keyword>
<comment type="cofactor">
    <cofactor evidence="1">
        <name>Mn(2+)</name>
        <dbReference type="ChEBI" id="CHEBI:29035"/>
    </cofactor>
    <text evidence="1">The Mn(2+) ion enhances activity.</text>
</comment>
<dbReference type="SUPFAM" id="SSF55031">
    <property type="entry name" value="Bacterial exopeptidase dimerisation domain"/>
    <property type="match status" value="1"/>
</dbReference>
<dbReference type="InterPro" id="IPR002933">
    <property type="entry name" value="Peptidase_M20"/>
</dbReference>
<keyword evidence="1" id="KW-0479">Metal-binding</keyword>
<dbReference type="Gene3D" id="3.30.70.360">
    <property type="match status" value="1"/>
</dbReference>
<proteinExistence type="predicted"/>
<dbReference type="EMBL" id="QXJK01000001">
    <property type="protein sequence ID" value="RIX36859.1"/>
    <property type="molecule type" value="Genomic_DNA"/>
</dbReference>
<name>A0A418QA63_9CORY</name>
<dbReference type="InterPro" id="IPR036264">
    <property type="entry name" value="Bact_exopeptidase_dim_dom"/>
</dbReference>
<dbReference type="Gene3D" id="3.40.630.10">
    <property type="entry name" value="Zn peptidases"/>
    <property type="match status" value="1"/>
</dbReference>
<dbReference type="PANTHER" id="PTHR11014">
    <property type="entry name" value="PEPTIDASE M20 FAMILY MEMBER"/>
    <property type="match status" value="1"/>
</dbReference>
<accession>A0A418QA63</accession>
<gene>
    <name evidence="2" type="ORF">D3M95_01255</name>
</gene>
<dbReference type="STRING" id="1451189.CFAL_09920"/>
<feature type="binding site" evidence="1">
    <location>
        <position position="133"/>
    </location>
    <ligand>
        <name>Mn(2+)</name>
        <dbReference type="ChEBI" id="CHEBI:29035"/>
        <label>2</label>
    </ligand>
</feature>
<feature type="binding site" evidence="1">
    <location>
        <position position="391"/>
    </location>
    <ligand>
        <name>Mn(2+)</name>
        <dbReference type="ChEBI" id="CHEBI:29035"/>
        <label>2</label>
    </ligand>
</feature>
<dbReference type="OrthoDB" id="9777385at2"/>
<dbReference type="GO" id="GO:0016787">
    <property type="term" value="F:hydrolase activity"/>
    <property type="evidence" value="ECO:0007669"/>
    <property type="project" value="UniProtKB-KW"/>
</dbReference>
<organism evidence="2 3">
    <name type="scientific">Corynebacterium falsenii</name>
    <dbReference type="NCBI Taxonomy" id="108486"/>
    <lineage>
        <taxon>Bacteria</taxon>
        <taxon>Bacillati</taxon>
        <taxon>Actinomycetota</taxon>
        <taxon>Actinomycetes</taxon>
        <taxon>Mycobacteriales</taxon>
        <taxon>Corynebacteriaceae</taxon>
        <taxon>Corynebacterium</taxon>
    </lineage>
</organism>
<keyword evidence="2" id="KW-0378">Hydrolase</keyword>
<dbReference type="NCBIfam" id="TIGR01891">
    <property type="entry name" value="amidohydrolases"/>
    <property type="match status" value="1"/>
</dbReference>
<dbReference type="Pfam" id="PF01546">
    <property type="entry name" value="Peptidase_M20"/>
    <property type="match status" value="1"/>
</dbReference>
<feature type="binding site" evidence="1">
    <location>
        <position position="167"/>
    </location>
    <ligand>
        <name>Mn(2+)</name>
        <dbReference type="ChEBI" id="CHEBI:29035"/>
        <label>2</label>
    </ligand>
</feature>
<evidence type="ECO:0000256" key="1">
    <source>
        <dbReference type="PIRSR" id="PIRSR005962-1"/>
    </source>
</evidence>
<dbReference type="GO" id="GO:0046872">
    <property type="term" value="F:metal ion binding"/>
    <property type="evidence" value="ECO:0007669"/>
    <property type="project" value="UniProtKB-KW"/>
</dbReference>
<dbReference type="Proteomes" id="UP000285278">
    <property type="component" value="Unassembled WGS sequence"/>
</dbReference>
<evidence type="ECO:0000313" key="3">
    <source>
        <dbReference type="Proteomes" id="UP000285278"/>
    </source>
</evidence>
<dbReference type="SUPFAM" id="SSF53187">
    <property type="entry name" value="Zn-dependent exopeptidases"/>
    <property type="match status" value="1"/>
</dbReference>
<comment type="caution">
    <text evidence="2">The sequence shown here is derived from an EMBL/GenBank/DDBJ whole genome shotgun (WGS) entry which is preliminary data.</text>
</comment>
<reference evidence="2 3" key="1">
    <citation type="submission" date="2018-09" db="EMBL/GenBank/DDBJ databases">
        <title>Optimization and identification of Corynebacterium falsenii FN1-14 from fish paste.</title>
        <authorList>
            <person name="Daroonpunt R."/>
            <person name="Tanasupawat S."/>
        </authorList>
    </citation>
    <scope>NUCLEOTIDE SEQUENCE [LARGE SCALE GENOMIC DNA]</scope>
    <source>
        <strain evidence="2 3">FN1-14</strain>
    </source>
</reference>
<dbReference type="RefSeq" id="WP_025403531.1">
    <property type="nucleotide sequence ID" value="NZ_CBCRUA010000015.1"/>
</dbReference>
<protein>
    <submittedName>
        <fullName evidence="2">Amidohydrolase</fullName>
    </submittedName>
</protein>
<keyword evidence="3" id="KW-1185">Reference proteome</keyword>
<feature type="binding site" evidence="1">
    <location>
        <position position="135"/>
    </location>
    <ligand>
        <name>Mn(2+)</name>
        <dbReference type="ChEBI" id="CHEBI:29035"/>
        <label>2</label>
    </ligand>
</feature>
<sequence>MNNPTTDTTDTTNTATDAVAAAAAAWKAACDYAGVDQELLDNLSTWRRHIHQNPELSYQEHETTDYIEKILTGLGFKVRRFSFGSGLTCDIPAADGATSPIEVALRADIDALPMDEDTGLEFSSTNPGVTHSCGHDAHTAMLLGAATLLSKTPPPHPVRLIFQPAEEQMPGGAVDCVKDGAVDNVDRIVALHCDPHRVVGDVGVHAGAITSSNARLEVTLTAGGGHTARPHETGDIVYALSTVATGIAQVVDRRIDPRSGTVLTWGSIMAGSGAPNVIPAKGTLVGTVRSASRDTWAELPELIPPAIRAIAEPYGVNVDVNYIQGVPPVVNDDACAEIAARAVTDVLGEQGVGEAAQSSGGEDFGWYTEEIPGIYLRLGVWDAEGPEADLHHPAFMMDERALIIGTAVFDRFARLDR</sequence>
<dbReference type="PANTHER" id="PTHR11014:SF63">
    <property type="entry name" value="METALLOPEPTIDASE, PUTATIVE (AFU_ORTHOLOGUE AFUA_6G09600)-RELATED"/>
    <property type="match status" value="1"/>
</dbReference>